<evidence type="ECO:0000313" key="3">
    <source>
        <dbReference type="Proteomes" id="UP000298616"/>
    </source>
</evidence>
<keyword evidence="1" id="KW-0472">Membrane</keyword>
<dbReference type="OrthoDB" id="1451596at2"/>
<feature type="transmembrane region" description="Helical" evidence="1">
    <location>
        <begin position="6"/>
        <end position="23"/>
    </location>
</feature>
<protein>
    <recommendedName>
        <fullName evidence="4">ABC transport system permease protein</fullName>
    </recommendedName>
</protein>
<dbReference type="EMBL" id="CP028923">
    <property type="protein sequence ID" value="QCK14585.1"/>
    <property type="molecule type" value="Genomic_DNA"/>
</dbReference>
<gene>
    <name evidence="2" type="ORF">DCC35_07430</name>
</gene>
<sequence>MKLVFIAYLIGVPIAWFAMNEWLQDFAYKTDINATYILGALVPAFLIALVTVSYQSVKAALSDPVKALRTE</sequence>
<feature type="transmembrane region" description="Helical" evidence="1">
    <location>
        <begin position="35"/>
        <end position="54"/>
    </location>
</feature>
<name>A0A4D7JUT0_9BACT</name>
<proteinExistence type="predicted"/>
<dbReference type="RefSeq" id="WP_137090172.1">
    <property type="nucleotide sequence ID" value="NZ_CP028923.1"/>
</dbReference>
<dbReference type="AlphaFoldDB" id="A0A4D7JUT0"/>
<evidence type="ECO:0000256" key="1">
    <source>
        <dbReference type="SAM" id="Phobius"/>
    </source>
</evidence>
<accession>A0A4D7JUT0</accession>
<keyword evidence="1" id="KW-0812">Transmembrane</keyword>
<dbReference type="Proteomes" id="UP000298616">
    <property type="component" value="Chromosome"/>
</dbReference>
<reference evidence="2 3" key="1">
    <citation type="submission" date="2018-04" db="EMBL/GenBank/DDBJ databases">
        <title>Complete genome uncultured novel isolate.</title>
        <authorList>
            <person name="Merlino G."/>
        </authorList>
    </citation>
    <scope>NUCLEOTIDE SEQUENCE [LARGE SCALE GENOMIC DNA]</scope>
    <source>
        <strain evidence="3">R1DC9</strain>
    </source>
</reference>
<dbReference type="KEGG" id="fpf:DCC35_07430"/>
<keyword evidence="1" id="KW-1133">Transmembrane helix</keyword>
<organism evidence="2 3">
    <name type="scientific">Mangrovivirga cuniculi</name>
    <dbReference type="NCBI Taxonomy" id="2715131"/>
    <lineage>
        <taxon>Bacteria</taxon>
        <taxon>Pseudomonadati</taxon>
        <taxon>Bacteroidota</taxon>
        <taxon>Cytophagia</taxon>
        <taxon>Cytophagales</taxon>
        <taxon>Mangrovivirgaceae</taxon>
        <taxon>Mangrovivirga</taxon>
    </lineage>
</organism>
<evidence type="ECO:0008006" key="4">
    <source>
        <dbReference type="Google" id="ProtNLM"/>
    </source>
</evidence>
<keyword evidence="3" id="KW-1185">Reference proteome</keyword>
<evidence type="ECO:0000313" key="2">
    <source>
        <dbReference type="EMBL" id="QCK14585.1"/>
    </source>
</evidence>